<dbReference type="EMBL" id="CAKLBY020000283">
    <property type="protein sequence ID" value="CAK7942774.1"/>
    <property type="molecule type" value="Genomic_DNA"/>
</dbReference>
<reference evidence="1" key="1">
    <citation type="submission" date="2024-01" db="EMBL/GenBank/DDBJ databases">
        <authorList>
            <person name="Webb A."/>
        </authorList>
    </citation>
    <scope>NUCLEOTIDE SEQUENCE</scope>
    <source>
        <strain evidence="1">Pm1</strain>
    </source>
</reference>
<name>A0AAV1T635_9STRA</name>
<dbReference type="Proteomes" id="UP001162060">
    <property type="component" value="Unassembled WGS sequence"/>
</dbReference>
<evidence type="ECO:0000313" key="3">
    <source>
        <dbReference type="Proteomes" id="UP001162060"/>
    </source>
</evidence>
<protein>
    <submittedName>
        <fullName evidence="1">Uncharacterized protein</fullName>
    </submittedName>
</protein>
<gene>
    <name evidence="1" type="ORF">PM001_LOCUS2660</name>
    <name evidence="2" type="ORF">PM001_LOCUS27924</name>
</gene>
<dbReference type="AlphaFoldDB" id="A0AAV1T635"/>
<evidence type="ECO:0000313" key="2">
    <source>
        <dbReference type="EMBL" id="CAK7942774.1"/>
    </source>
</evidence>
<evidence type="ECO:0000313" key="1">
    <source>
        <dbReference type="EMBL" id="CAK7903196.1"/>
    </source>
</evidence>
<organism evidence="1 3">
    <name type="scientific">Peronospora matthiolae</name>
    <dbReference type="NCBI Taxonomy" id="2874970"/>
    <lineage>
        <taxon>Eukaryota</taxon>
        <taxon>Sar</taxon>
        <taxon>Stramenopiles</taxon>
        <taxon>Oomycota</taxon>
        <taxon>Peronosporomycetes</taxon>
        <taxon>Peronosporales</taxon>
        <taxon>Peronosporaceae</taxon>
        <taxon>Peronospora</taxon>
    </lineage>
</organism>
<proteinExistence type="predicted"/>
<comment type="caution">
    <text evidence="1">The sequence shown here is derived from an EMBL/GenBank/DDBJ whole genome shotgun (WGS) entry which is preliminary data.</text>
</comment>
<sequence>MDLSLLTLAVCTQIDGLTRKRKGVVEMEASRVDIELEAADDERLVYGGKL</sequence>
<dbReference type="EMBL" id="CAKLBY020000025">
    <property type="protein sequence ID" value="CAK7903196.1"/>
    <property type="molecule type" value="Genomic_DNA"/>
</dbReference>
<accession>A0AAV1T635</accession>